<proteinExistence type="predicted"/>
<keyword evidence="1" id="KW-0732">Signal</keyword>
<evidence type="ECO:0000313" key="3">
    <source>
        <dbReference type="Proteomes" id="UP000596742"/>
    </source>
</evidence>
<gene>
    <name evidence="2" type="ORF">MGAL_10B077143</name>
</gene>
<feature type="chain" id="PRO_5032963922" evidence="1">
    <location>
        <begin position="25"/>
        <end position="53"/>
    </location>
</feature>
<organism evidence="2 3">
    <name type="scientific">Mytilus galloprovincialis</name>
    <name type="common">Mediterranean mussel</name>
    <dbReference type="NCBI Taxonomy" id="29158"/>
    <lineage>
        <taxon>Eukaryota</taxon>
        <taxon>Metazoa</taxon>
        <taxon>Spiralia</taxon>
        <taxon>Lophotrochozoa</taxon>
        <taxon>Mollusca</taxon>
        <taxon>Bivalvia</taxon>
        <taxon>Autobranchia</taxon>
        <taxon>Pteriomorphia</taxon>
        <taxon>Mytilida</taxon>
        <taxon>Mytiloidea</taxon>
        <taxon>Mytilidae</taxon>
        <taxon>Mytilinae</taxon>
        <taxon>Mytilus</taxon>
    </lineage>
</organism>
<accession>A0A8B6ENA5</accession>
<reference evidence="2" key="1">
    <citation type="submission" date="2018-11" db="EMBL/GenBank/DDBJ databases">
        <authorList>
            <person name="Alioto T."/>
            <person name="Alioto T."/>
        </authorList>
    </citation>
    <scope>NUCLEOTIDE SEQUENCE</scope>
</reference>
<sequence length="53" mass="5848">MKIVKILCAMFIMLISVLAGTASGQQLGLPHSGRLEFNRVKRDANDNFDRIGT</sequence>
<feature type="signal peptide" evidence="1">
    <location>
        <begin position="1"/>
        <end position="24"/>
    </location>
</feature>
<keyword evidence="3" id="KW-1185">Reference proteome</keyword>
<evidence type="ECO:0000313" key="2">
    <source>
        <dbReference type="EMBL" id="VDI36893.1"/>
    </source>
</evidence>
<protein>
    <submittedName>
        <fullName evidence="2">Uncharacterized protein</fullName>
    </submittedName>
</protein>
<dbReference type="Proteomes" id="UP000596742">
    <property type="component" value="Unassembled WGS sequence"/>
</dbReference>
<name>A0A8B6ENA5_MYTGA</name>
<dbReference type="EMBL" id="UYJE01005373">
    <property type="protein sequence ID" value="VDI36893.1"/>
    <property type="molecule type" value="Genomic_DNA"/>
</dbReference>
<dbReference type="AlphaFoldDB" id="A0A8B6ENA5"/>
<evidence type="ECO:0000256" key="1">
    <source>
        <dbReference type="SAM" id="SignalP"/>
    </source>
</evidence>
<comment type="caution">
    <text evidence="2">The sequence shown here is derived from an EMBL/GenBank/DDBJ whole genome shotgun (WGS) entry which is preliminary data.</text>
</comment>
<dbReference type="OrthoDB" id="6210007at2759"/>